<proteinExistence type="predicted"/>
<keyword evidence="2" id="KW-1185">Reference proteome</keyword>
<name>A0A840MP89_9PROT</name>
<dbReference type="RefSeq" id="WP_184039846.1">
    <property type="nucleotide sequence ID" value="NZ_JACHHY010000015.1"/>
</dbReference>
<organism evidence="1 2">
    <name type="scientific">Chitinivorax tropicus</name>
    <dbReference type="NCBI Taxonomy" id="714531"/>
    <lineage>
        <taxon>Bacteria</taxon>
        <taxon>Pseudomonadati</taxon>
        <taxon>Pseudomonadota</taxon>
        <taxon>Betaproteobacteria</taxon>
        <taxon>Chitinivorax</taxon>
    </lineage>
</organism>
<dbReference type="Proteomes" id="UP000575898">
    <property type="component" value="Unassembled WGS sequence"/>
</dbReference>
<evidence type="ECO:0000313" key="1">
    <source>
        <dbReference type="EMBL" id="MBB5019275.1"/>
    </source>
</evidence>
<dbReference type="AlphaFoldDB" id="A0A840MP89"/>
<evidence type="ECO:0000313" key="2">
    <source>
        <dbReference type="Proteomes" id="UP000575898"/>
    </source>
</evidence>
<gene>
    <name evidence="1" type="ORF">HNQ59_002573</name>
</gene>
<sequence>MQIVYRGCRQRDLVGGVWSLFNYGLANYRGTSNVNAIFDNDGYRTQGISCSEDPVVAFAYACSNQNTAMEMAIFAILIDDNVANAGSIQRQASEQNIVAGSVVGKSVAAMREVVLSKVKRSAVLGYYSIRVNGQFYDLGQWTPVEGKVDVQDVSRRTIEYEVAEFKRRNGGQVGSQAILNEVSRLMGH</sequence>
<accession>A0A840MP89</accession>
<protein>
    <submittedName>
        <fullName evidence="1">Uncharacterized protein</fullName>
    </submittedName>
</protein>
<reference evidence="1 2" key="1">
    <citation type="submission" date="2020-08" db="EMBL/GenBank/DDBJ databases">
        <title>Genomic Encyclopedia of Type Strains, Phase IV (KMG-IV): sequencing the most valuable type-strain genomes for metagenomic binning, comparative biology and taxonomic classification.</title>
        <authorList>
            <person name="Goeker M."/>
        </authorList>
    </citation>
    <scope>NUCLEOTIDE SEQUENCE [LARGE SCALE GENOMIC DNA]</scope>
    <source>
        <strain evidence="1 2">DSM 27165</strain>
    </source>
</reference>
<dbReference type="EMBL" id="JACHHY010000015">
    <property type="protein sequence ID" value="MBB5019275.1"/>
    <property type="molecule type" value="Genomic_DNA"/>
</dbReference>
<comment type="caution">
    <text evidence="1">The sequence shown here is derived from an EMBL/GenBank/DDBJ whole genome shotgun (WGS) entry which is preliminary data.</text>
</comment>